<name>A0ACB8S389_9AGAM</name>
<reference evidence="1" key="1">
    <citation type="submission" date="2021-02" db="EMBL/GenBank/DDBJ databases">
        <authorList>
            <consortium name="DOE Joint Genome Institute"/>
            <person name="Ahrendt S."/>
            <person name="Looney B.P."/>
            <person name="Miyauchi S."/>
            <person name="Morin E."/>
            <person name="Drula E."/>
            <person name="Courty P.E."/>
            <person name="Chicoki N."/>
            <person name="Fauchery L."/>
            <person name="Kohler A."/>
            <person name="Kuo A."/>
            <person name="Labutti K."/>
            <person name="Pangilinan J."/>
            <person name="Lipzen A."/>
            <person name="Riley R."/>
            <person name="Andreopoulos W."/>
            <person name="He G."/>
            <person name="Johnson J."/>
            <person name="Barry K.W."/>
            <person name="Grigoriev I.V."/>
            <person name="Nagy L."/>
            <person name="Hibbett D."/>
            <person name="Henrissat B."/>
            <person name="Matheny P.B."/>
            <person name="Labbe J."/>
            <person name="Martin F."/>
        </authorList>
    </citation>
    <scope>NUCLEOTIDE SEQUENCE</scope>
    <source>
        <strain evidence="1">FP105234-sp</strain>
    </source>
</reference>
<keyword evidence="2" id="KW-1185">Reference proteome</keyword>
<proteinExistence type="predicted"/>
<comment type="caution">
    <text evidence="1">The sequence shown here is derived from an EMBL/GenBank/DDBJ whole genome shotgun (WGS) entry which is preliminary data.</text>
</comment>
<organism evidence="1 2">
    <name type="scientific">Auriscalpium vulgare</name>
    <dbReference type="NCBI Taxonomy" id="40419"/>
    <lineage>
        <taxon>Eukaryota</taxon>
        <taxon>Fungi</taxon>
        <taxon>Dikarya</taxon>
        <taxon>Basidiomycota</taxon>
        <taxon>Agaricomycotina</taxon>
        <taxon>Agaricomycetes</taxon>
        <taxon>Russulales</taxon>
        <taxon>Auriscalpiaceae</taxon>
        <taxon>Auriscalpium</taxon>
    </lineage>
</organism>
<accession>A0ACB8S389</accession>
<dbReference type="Proteomes" id="UP000814033">
    <property type="component" value="Unassembled WGS sequence"/>
</dbReference>
<evidence type="ECO:0000313" key="2">
    <source>
        <dbReference type="Proteomes" id="UP000814033"/>
    </source>
</evidence>
<reference evidence="1" key="2">
    <citation type="journal article" date="2022" name="New Phytol.">
        <title>Evolutionary transition to the ectomycorrhizal habit in the genomes of a hyperdiverse lineage of mushroom-forming fungi.</title>
        <authorList>
            <person name="Looney B."/>
            <person name="Miyauchi S."/>
            <person name="Morin E."/>
            <person name="Drula E."/>
            <person name="Courty P.E."/>
            <person name="Kohler A."/>
            <person name="Kuo A."/>
            <person name="LaButti K."/>
            <person name="Pangilinan J."/>
            <person name="Lipzen A."/>
            <person name="Riley R."/>
            <person name="Andreopoulos W."/>
            <person name="He G."/>
            <person name="Johnson J."/>
            <person name="Nolan M."/>
            <person name="Tritt A."/>
            <person name="Barry K.W."/>
            <person name="Grigoriev I.V."/>
            <person name="Nagy L.G."/>
            <person name="Hibbett D."/>
            <person name="Henrissat B."/>
            <person name="Matheny P.B."/>
            <person name="Labbe J."/>
            <person name="Martin F.M."/>
        </authorList>
    </citation>
    <scope>NUCLEOTIDE SEQUENCE</scope>
    <source>
        <strain evidence="1">FP105234-sp</strain>
    </source>
</reference>
<protein>
    <submittedName>
        <fullName evidence="1">Uncharacterized protein</fullName>
    </submittedName>
</protein>
<evidence type="ECO:0000313" key="1">
    <source>
        <dbReference type="EMBL" id="KAI0050341.1"/>
    </source>
</evidence>
<gene>
    <name evidence="1" type="ORF">FA95DRAFT_646952</name>
</gene>
<dbReference type="EMBL" id="MU275863">
    <property type="protein sequence ID" value="KAI0050341.1"/>
    <property type="molecule type" value="Genomic_DNA"/>
</dbReference>
<sequence length="571" mass="60330">MSLILWCVASLRIASCSLTSINQQISEGCGLSLPSLKRWVYQPSLDDDTSRITLAFHVLQRINSMPGLQLSQLVSELREAPLPSTASAHAEPSKAKLSISTTKLNQVTPSLSSPIGLLRSTERNFDHLSDFTSIKVPVSSLLSPAADLIPTAVAKPGWRSPPSPPSPRGLGGDLALPPWSRGFPLTQPVHAAPVEMAIVDLTSDTDVPVPSGHPSSRQHSSYTSRDPQSPPAPYDSPRSQAPSPCGTPRTSLLSTPQQPTHTAESLTISALCSPEDPHPKPPSYTLLSTPSDHPARTLEPLFLLSPIPTHVIEPPFATCPIDPSHILTPAEARLDGPHKVNTLSITPSPVKVSTDPGDASPALAYNTPRLFLGPSRLGNTLIPSDSAIFEHHEAVQAADLDSGMLSTACSLPHAISAHAIVASAPPVAVVETSYLSSPHTSTSSVEIPLVDTLKGRLRAAGTQRVRDGPSPMSLDRIINKQPIVNGTLPVTPTSPAAIKRVVKTEPKRLCARKKRVVVLSTSPSSSSSDSASDVAATGVESVLSGRRRRPVSFSYSSDFVAGVLTSDNSPL</sequence>